<gene>
    <name evidence="1" type="ORF">CCE28_17380</name>
</gene>
<name>A0A267MEQ3_9FIRM</name>
<reference evidence="1 2" key="1">
    <citation type="submission" date="2017-06" db="EMBL/GenBank/DDBJ databases">
        <title>Draft genome sequence of anaerobic fermentative bacterium Anaeromicrobium sediminis DY2726D isolated from West Pacific Ocean sediments.</title>
        <authorList>
            <person name="Zeng X."/>
        </authorList>
    </citation>
    <scope>NUCLEOTIDE SEQUENCE [LARGE SCALE GENOMIC DNA]</scope>
    <source>
        <strain evidence="1 2">DY2726D</strain>
    </source>
</reference>
<sequence>MMAKAGDWVLIHNIVLKPEERAPQVPDDTKKVPLECLVKGFLIEDGVVGDTVRVKTITGRIEQGTLREVNPTYTHDYGKFIPELLQIGITLRETLFGGEDNE</sequence>
<keyword evidence="2" id="KW-1185">Reference proteome</keyword>
<evidence type="ECO:0000313" key="2">
    <source>
        <dbReference type="Proteomes" id="UP000216024"/>
    </source>
</evidence>
<protein>
    <submittedName>
        <fullName evidence="1">2-amino-4-ketopentanoate thiolase</fullName>
    </submittedName>
</protein>
<dbReference type="NCBIfam" id="NF040739">
    <property type="entry name" value="ornith_OrtA"/>
    <property type="match status" value="1"/>
</dbReference>
<dbReference type="Proteomes" id="UP000216024">
    <property type="component" value="Unassembled WGS sequence"/>
</dbReference>
<dbReference type="Pfam" id="PF22010">
    <property type="entry name" value="OrtA"/>
    <property type="match status" value="1"/>
</dbReference>
<dbReference type="InterPro" id="IPR047755">
    <property type="entry name" value="OrtA"/>
</dbReference>
<proteinExistence type="predicted"/>
<comment type="caution">
    <text evidence="1">The sequence shown here is derived from an EMBL/GenBank/DDBJ whole genome shotgun (WGS) entry which is preliminary data.</text>
</comment>
<dbReference type="OrthoDB" id="3712030at2"/>
<dbReference type="AlphaFoldDB" id="A0A267MEQ3"/>
<dbReference type="EMBL" id="NIBG01000021">
    <property type="protein sequence ID" value="PAB57937.1"/>
    <property type="molecule type" value="Genomic_DNA"/>
</dbReference>
<accession>A0A267MEQ3</accession>
<evidence type="ECO:0000313" key="1">
    <source>
        <dbReference type="EMBL" id="PAB57937.1"/>
    </source>
</evidence>
<dbReference type="RefSeq" id="WP_095135000.1">
    <property type="nucleotide sequence ID" value="NZ_NIBG01000021.1"/>
</dbReference>
<organism evidence="1 2">
    <name type="scientific">Anaeromicrobium sediminis</name>
    <dbReference type="NCBI Taxonomy" id="1478221"/>
    <lineage>
        <taxon>Bacteria</taxon>
        <taxon>Bacillati</taxon>
        <taxon>Bacillota</taxon>
        <taxon>Clostridia</taxon>
        <taxon>Peptostreptococcales</taxon>
        <taxon>Thermotaleaceae</taxon>
        <taxon>Anaeromicrobium</taxon>
    </lineage>
</organism>